<name>A0A0B7H1Q2_9FLAO</name>
<dbReference type="Gene3D" id="4.10.520.10">
    <property type="entry name" value="IHF-like DNA-binding proteins"/>
    <property type="match status" value="1"/>
</dbReference>
<dbReference type="RefSeq" id="WP_018279321.1">
    <property type="nucleotide sequence ID" value="NZ_CDOF01000068.1"/>
</dbReference>
<evidence type="ECO:0000313" key="5">
    <source>
        <dbReference type="EMBL" id="CEN33506.1"/>
    </source>
</evidence>
<dbReference type="GO" id="GO:0005829">
    <property type="term" value="C:cytosol"/>
    <property type="evidence" value="ECO:0007669"/>
    <property type="project" value="TreeGrafter"/>
</dbReference>
<evidence type="ECO:0000313" key="6">
    <source>
        <dbReference type="Proteomes" id="UP000038083"/>
    </source>
</evidence>
<dbReference type="Pfam" id="PF00216">
    <property type="entry name" value="Bac_DNA_binding"/>
    <property type="match status" value="1"/>
</dbReference>
<dbReference type="OrthoDB" id="9799835at2"/>
<organism evidence="5 6">
    <name type="scientific">Capnocytophaga cynodegmi</name>
    <dbReference type="NCBI Taxonomy" id="28189"/>
    <lineage>
        <taxon>Bacteria</taxon>
        <taxon>Pseudomonadati</taxon>
        <taxon>Bacteroidota</taxon>
        <taxon>Flavobacteriia</taxon>
        <taxon>Flavobacteriales</taxon>
        <taxon>Flavobacteriaceae</taxon>
        <taxon>Capnocytophaga</taxon>
    </lineage>
</organism>
<accession>A0A0B7H1Q2</accession>
<dbReference type="GO" id="GO:0030261">
    <property type="term" value="P:chromosome condensation"/>
    <property type="evidence" value="ECO:0007669"/>
    <property type="project" value="UniProtKB-KW"/>
</dbReference>
<keyword evidence="3 5" id="KW-0238">DNA-binding</keyword>
<sequence length="102" mass="11207">MTKAEIVSKIADKLGLDKNDVQATVENFMEEVKASLESGNNVYLRGFGSFIIKTRAEKTGRNISKNTTLKIPAHNIPAFKPAKVFVEGVKAKVKVKSSKKNN</sequence>
<evidence type="ECO:0000256" key="4">
    <source>
        <dbReference type="RuleBase" id="RU003939"/>
    </source>
</evidence>
<dbReference type="EMBL" id="CDOG01000001">
    <property type="protein sequence ID" value="CEN33506.1"/>
    <property type="molecule type" value="Genomic_DNA"/>
</dbReference>
<reference evidence="5 6" key="1">
    <citation type="submission" date="2015-01" db="EMBL/GenBank/DDBJ databases">
        <authorList>
            <person name="MANFREDI Pablo"/>
        </authorList>
    </citation>
    <scope>NUCLEOTIDE SEQUENCE [LARGE SCALE GENOMIC DNA]</scope>
    <source>
        <strain evidence="5 6">Ccy74</strain>
    </source>
</reference>
<dbReference type="GO" id="GO:0003677">
    <property type="term" value="F:DNA binding"/>
    <property type="evidence" value="ECO:0007669"/>
    <property type="project" value="UniProtKB-KW"/>
</dbReference>
<dbReference type="PRINTS" id="PR01727">
    <property type="entry name" value="DNABINDINGHU"/>
</dbReference>
<dbReference type="InterPro" id="IPR000119">
    <property type="entry name" value="Hist_DNA-bd"/>
</dbReference>
<dbReference type="SUPFAM" id="SSF47729">
    <property type="entry name" value="IHF-like DNA-binding proteins"/>
    <property type="match status" value="1"/>
</dbReference>
<dbReference type="GO" id="GO:0030527">
    <property type="term" value="F:structural constituent of chromatin"/>
    <property type="evidence" value="ECO:0007669"/>
    <property type="project" value="InterPro"/>
</dbReference>
<evidence type="ECO:0000256" key="1">
    <source>
        <dbReference type="ARBA" id="ARBA00010529"/>
    </source>
</evidence>
<keyword evidence="2" id="KW-0226">DNA condensation</keyword>
<evidence type="ECO:0000256" key="2">
    <source>
        <dbReference type="ARBA" id="ARBA00023067"/>
    </source>
</evidence>
<evidence type="ECO:0000256" key="3">
    <source>
        <dbReference type="ARBA" id="ARBA00023125"/>
    </source>
</evidence>
<dbReference type="Proteomes" id="UP000038083">
    <property type="component" value="Unassembled WGS sequence"/>
</dbReference>
<proteinExistence type="inferred from homology"/>
<dbReference type="PANTHER" id="PTHR33175:SF3">
    <property type="entry name" value="DNA-BINDING PROTEIN HU-BETA"/>
    <property type="match status" value="1"/>
</dbReference>
<dbReference type="SMART" id="SM00411">
    <property type="entry name" value="BHL"/>
    <property type="match status" value="1"/>
</dbReference>
<protein>
    <submittedName>
        <fullName evidence="5">DNA-binding protein HU 2</fullName>
    </submittedName>
</protein>
<dbReference type="PANTHER" id="PTHR33175">
    <property type="entry name" value="DNA-BINDING PROTEIN HU"/>
    <property type="match status" value="1"/>
</dbReference>
<comment type="similarity">
    <text evidence="1 4">Belongs to the bacterial histone-like protein family.</text>
</comment>
<gene>
    <name evidence="5" type="primary">hup</name>
    <name evidence="5" type="ORF">CCYN74_10031</name>
</gene>
<dbReference type="AlphaFoldDB" id="A0A0B7H1Q2"/>
<dbReference type="CDD" id="cd13836">
    <property type="entry name" value="IHF_B"/>
    <property type="match status" value="1"/>
</dbReference>
<dbReference type="InterPro" id="IPR010992">
    <property type="entry name" value="IHF-like_DNA-bd_dom_sf"/>
</dbReference>